<organism evidence="1 2">
    <name type="scientific">Patellaria atrata CBS 101060</name>
    <dbReference type="NCBI Taxonomy" id="1346257"/>
    <lineage>
        <taxon>Eukaryota</taxon>
        <taxon>Fungi</taxon>
        <taxon>Dikarya</taxon>
        <taxon>Ascomycota</taxon>
        <taxon>Pezizomycotina</taxon>
        <taxon>Dothideomycetes</taxon>
        <taxon>Dothideomycetes incertae sedis</taxon>
        <taxon>Patellariales</taxon>
        <taxon>Patellariaceae</taxon>
        <taxon>Patellaria</taxon>
    </lineage>
</organism>
<evidence type="ECO:0000313" key="2">
    <source>
        <dbReference type="Proteomes" id="UP000799429"/>
    </source>
</evidence>
<dbReference type="Proteomes" id="UP000799429">
    <property type="component" value="Unassembled WGS sequence"/>
</dbReference>
<gene>
    <name evidence="1" type="ORF">M501DRAFT_55784</name>
</gene>
<dbReference type="AlphaFoldDB" id="A0A9P4SIC4"/>
<name>A0A9P4SIC4_9PEZI</name>
<reference evidence="1" key="1">
    <citation type="journal article" date="2020" name="Stud. Mycol.">
        <title>101 Dothideomycetes genomes: a test case for predicting lifestyles and emergence of pathogens.</title>
        <authorList>
            <person name="Haridas S."/>
            <person name="Albert R."/>
            <person name="Binder M."/>
            <person name="Bloem J."/>
            <person name="Labutti K."/>
            <person name="Salamov A."/>
            <person name="Andreopoulos B."/>
            <person name="Baker S."/>
            <person name="Barry K."/>
            <person name="Bills G."/>
            <person name="Bluhm B."/>
            <person name="Cannon C."/>
            <person name="Castanera R."/>
            <person name="Culley D."/>
            <person name="Daum C."/>
            <person name="Ezra D."/>
            <person name="Gonzalez J."/>
            <person name="Henrissat B."/>
            <person name="Kuo A."/>
            <person name="Liang C."/>
            <person name="Lipzen A."/>
            <person name="Lutzoni F."/>
            <person name="Magnuson J."/>
            <person name="Mondo S."/>
            <person name="Nolan M."/>
            <person name="Ohm R."/>
            <person name="Pangilinan J."/>
            <person name="Park H.-J."/>
            <person name="Ramirez L."/>
            <person name="Alfaro M."/>
            <person name="Sun H."/>
            <person name="Tritt A."/>
            <person name="Yoshinaga Y."/>
            <person name="Zwiers L.-H."/>
            <person name="Turgeon B."/>
            <person name="Goodwin S."/>
            <person name="Spatafora J."/>
            <person name="Crous P."/>
            <person name="Grigoriev I."/>
        </authorList>
    </citation>
    <scope>NUCLEOTIDE SEQUENCE</scope>
    <source>
        <strain evidence="1">CBS 101060</strain>
    </source>
</reference>
<evidence type="ECO:0008006" key="3">
    <source>
        <dbReference type="Google" id="ProtNLM"/>
    </source>
</evidence>
<comment type="caution">
    <text evidence="1">The sequence shown here is derived from an EMBL/GenBank/DDBJ whole genome shotgun (WGS) entry which is preliminary data.</text>
</comment>
<evidence type="ECO:0000313" key="1">
    <source>
        <dbReference type="EMBL" id="KAF2843070.1"/>
    </source>
</evidence>
<sequence>MRTALDRLLARPLAVRALRRLVISSSSSHDPATPSPLWFCDAFHSWKQTFSTATILTENHDGLDTRTRVQGREGRDHIEADLSLGSISTNELGRGRKKFNRSLKTSSARWNREAPFHSAEGGRRTPTSPVIRGLGKVHSVTPKRQLNDSLCARLFATSAISFETITQGLAMIGIEEIGPLAMREIAARVESREGLAQRLNHLQEFKIYSQPCMFNKAVERFAAEDWTVLQYLLASDQHPDNWEDSNLQSRLLDQYLEAKDWANVHLTLSILALRDPRGNYLSWNLLLQHYSRASDLSRLRGTVDAMVANNVWVASPSLNSIFRYQLRPRVQGMRAQTSGPGTPSTYAEDDLSFVISMFKNITTRQTKIAPFRWRELIRRLGQSWRFKELEALLLFLVKAYGPSSLKKFPLPHSTQTTTFPHTFKTPCVAANWRNPYEVLFSRCLQGAIVSWGFIHAANGPRPDVFLDNFDRGLRLVCLLGDHGVPIDVEFVKRTVRTRLWILYGPLKATALLDRRANANIHLELETMVDRIEKFWPGGLFHVPQRLLALSGEHRKELCIFLWGNVRIYRPINGVQLCFNIEKWAQGLENNSWRGWRESSQVTVRQALGYTETPHIAWTQKRQQRRERIMKSLGPSLSRS</sequence>
<dbReference type="OrthoDB" id="5366531at2759"/>
<dbReference type="EMBL" id="MU006089">
    <property type="protein sequence ID" value="KAF2843070.1"/>
    <property type="molecule type" value="Genomic_DNA"/>
</dbReference>
<protein>
    <recommendedName>
        <fullName evidence="3">Pentatricopeptide repeat domain-containing protein</fullName>
    </recommendedName>
</protein>
<keyword evidence="2" id="KW-1185">Reference proteome</keyword>
<proteinExistence type="predicted"/>
<accession>A0A9P4SIC4</accession>